<reference evidence="2" key="1">
    <citation type="submission" date="2017-08" db="EMBL/GenBank/DDBJ databases">
        <authorList>
            <person name="Polle J.E."/>
            <person name="Barry K."/>
            <person name="Cushman J."/>
            <person name="Schmutz J."/>
            <person name="Tran D."/>
            <person name="Hathwaick L.T."/>
            <person name="Yim W.C."/>
            <person name="Jenkins J."/>
            <person name="Mckie-Krisberg Z.M."/>
            <person name="Prochnik S."/>
            <person name="Lindquist E."/>
            <person name="Dockter R.B."/>
            <person name="Adam C."/>
            <person name="Molina H."/>
            <person name="Bunkerborg J."/>
            <person name="Jin E."/>
            <person name="Buchheim M."/>
            <person name="Magnuson J."/>
        </authorList>
    </citation>
    <scope>NUCLEOTIDE SEQUENCE</scope>
    <source>
        <strain evidence="2">CCAP 19/18</strain>
    </source>
</reference>
<gene>
    <name evidence="2" type="ORF">DUNSADRAFT_13815</name>
</gene>
<accession>A0ABQ7G8P7</accession>
<protein>
    <submittedName>
        <fullName evidence="2">Uncharacterized protein</fullName>
    </submittedName>
</protein>
<feature type="compositionally biased region" description="Low complexity" evidence="1">
    <location>
        <begin position="54"/>
        <end position="88"/>
    </location>
</feature>
<feature type="compositionally biased region" description="Low complexity" evidence="1">
    <location>
        <begin position="194"/>
        <end position="225"/>
    </location>
</feature>
<proteinExistence type="predicted"/>
<feature type="compositionally biased region" description="Low complexity" evidence="1">
    <location>
        <begin position="309"/>
        <end position="351"/>
    </location>
</feature>
<feature type="compositionally biased region" description="Low complexity" evidence="1">
    <location>
        <begin position="275"/>
        <end position="288"/>
    </location>
</feature>
<feature type="compositionally biased region" description="Basic residues" evidence="1">
    <location>
        <begin position="532"/>
        <end position="545"/>
    </location>
</feature>
<organism evidence="2 3">
    <name type="scientific">Dunaliella salina</name>
    <name type="common">Green alga</name>
    <name type="synonym">Protococcus salinus</name>
    <dbReference type="NCBI Taxonomy" id="3046"/>
    <lineage>
        <taxon>Eukaryota</taxon>
        <taxon>Viridiplantae</taxon>
        <taxon>Chlorophyta</taxon>
        <taxon>core chlorophytes</taxon>
        <taxon>Chlorophyceae</taxon>
        <taxon>CS clade</taxon>
        <taxon>Chlamydomonadales</taxon>
        <taxon>Dunaliellaceae</taxon>
        <taxon>Dunaliella</taxon>
    </lineage>
</organism>
<feature type="compositionally biased region" description="Pro residues" evidence="1">
    <location>
        <begin position="289"/>
        <end position="305"/>
    </location>
</feature>
<evidence type="ECO:0000256" key="1">
    <source>
        <dbReference type="SAM" id="MobiDB-lite"/>
    </source>
</evidence>
<feature type="compositionally biased region" description="Low complexity" evidence="1">
    <location>
        <begin position="511"/>
        <end position="531"/>
    </location>
</feature>
<feature type="compositionally biased region" description="Low complexity" evidence="1">
    <location>
        <begin position="440"/>
        <end position="467"/>
    </location>
</feature>
<feature type="compositionally biased region" description="Low complexity" evidence="1">
    <location>
        <begin position="368"/>
        <end position="379"/>
    </location>
</feature>
<feature type="region of interest" description="Disordered" evidence="1">
    <location>
        <begin position="54"/>
        <end position="583"/>
    </location>
</feature>
<feature type="compositionally biased region" description="Basic and acidic residues" evidence="1">
    <location>
        <begin position="427"/>
        <end position="438"/>
    </location>
</feature>
<dbReference type="Proteomes" id="UP000815325">
    <property type="component" value="Unassembled WGS sequence"/>
</dbReference>
<comment type="caution">
    <text evidence="2">The sequence shown here is derived from an EMBL/GenBank/DDBJ whole genome shotgun (WGS) entry which is preliminary data.</text>
</comment>
<evidence type="ECO:0000313" key="2">
    <source>
        <dbReference type="EMBL" id="KAF5830958.1"/>
    </source>
</evidence>
<feature type="compositionally biased region" description="Low complexity" evidence="1">
    <location>
        <begin position="479"/>
        <end position="490"/>
    </location>
</feature>
<feature type="compositionally biased region" description="Pro residues" evidence="1">
    <location>
        <begin position="491"/>
        <end position="501"/>
    </location>
</feature>
<feature type="compositionally biased region" description="Polar residues" evidence="1">
    <location>
        <begin position="113"/>
        <end position="124"/>
    </location>
</feature>
<keyword evidence="3" id="KW-1185">Reference proteome</keyword>
<sequence>MNDMSGYHLEMDLLHARRHQVAQELQEARTNVQQIHEQQQHAQAQIKEQQQLLQQRTQQMQQQQQLFRQQQQQQQQQQRPQQQQQQPQQPQPAPKYVPVTGASSMRNPPPASNPGSEKTPTSSGAPLVHAPVTRPTSSANASGDGGPVTRPVSSAPVSVEGDPLTSPILSADGALHSDPVRRPVSSGDLAAGVAPAANTGPALAAQPRAPKALQQQRQRQQQQQQREGHTSRAPLFAGAQAPHAPPATMHAPQRMREHQPLGQGPAGGAAPAPPQTQAAAHAARHAMPPQAPPSPAAAAPPPPTHPQRRYMPPLGPAPEIIPTAATGAAGAPHTAASQTQAAQASPSYQAHIPFIGLAEVAPPPTTPPQQQQQQQQQQQHFGTSRTLVDGMEGGPASRSGAPGVKRHGKGSGGGAGPPASTVQQLQRHLEQAGSERRYQPHVLQHQHQRQQQPDPMAAAAHAAASSAVSRPNRKERRQQLQQQQQQQQPQHPSPPQFPTPLGPRSEGSSDAGSTAGAAAAHALHSRPATAKPPKKARPPKNKLKTGGHVDEEGRSAGPLADAAAPPPLFTGLAMLAPSHSTSS</sequence>
<evidence type="ECO:0000313" key="3">
    <source>
        <dbReference type="Proteomes" id="UP000815325"/>
    </source>
</evidence>
<name>A0ABQ7G8P7_DUNSA</name>
<dbReference type="EMBL" id="MU069991">
    <property type="protein sequence ID" value="KAF5830958.1"/>
    <property type="molecule type" value="Genomic_DNA"/>
</dbReference>
<feature type="compositionally biased region" description="Low complexity" evidence="1">
    <location>
        <begin position="239"/>
        <end position="252"/>
    </location>
</feature>